<name>G4P1A0_BACS4</name>
<evidence type="ECO:0000313" key="2">
    <source>
        <dbReference type="Proteomes" id="UP000002651"/>
    </source>
</evidence>
<dbReference type="EMBL" id="CP002905">
    <property type="protein sequence ID" value="AEP88429.1"/>
    <property type="molecule type" value="Genomic_DNA"/>
</dbReference>
<gene>
    <name evidence="1" type="ordered locus">GYO_3858</name>
</gene>
<dbReference type="AlphaFoldDB" id="G4P1A0"/>
<sequence length="49" mass="5385">MSAAVPISGTFFIKACPPPDSENIRKIGIQHQPGPIFHDNLTNLTIHFI</sequence>
<keyword evidence="2" id="KW-1185">Reference proteome</keyword>
<accession>G4P1A0</accession>
<dbReference type="KEGG" id="bst:GYO_3858"/>
<reference evidence="1 2" key="1">
    <citation type="journal article" date="2012" name="J. Bacteriol.">
        <title>Whole-genome sequences of Bacillus subtilis and close relatives.</title>
        <authorList>
            <person name="Earl A.M."/>
            <person name="Eppinger M."/>
            <person name="Fricke W.F."/>
            <person name="Rosovitz M.J."/>
            <person name="Rasko D.A."/>
            <person name="Daugherty S."/>
            <person name="Losick R."/>
            <person name="Kolter R."/>
            <person name="Ravel J."/>
        </authorList>
    </citation>
    <scope>NUCLEOTIDE SEQUENCE [LARGE SCALE GENOMIC DNA]</scope>
    <source>
        <strain evidence="2">DSM 15029 / JCM 12233 / NBRC 101239 / NRRL B-23049 / TU-B-10</strain>
    </source>
</reference>
<proteinExistence type="predicted"/>
<evidence type="ECO:0000313" key="1">
    <source>
        <dbReference type="EMBL" id="AEP88429.1"/>
    </source>
</evidence>
<protein>
    <submittedName>
        <fullName evidence="1">Uncharacterized protein</fullName>
    </submittedName>
</protein>
<organism evidence="1 2">
    <name type="scientific">Bacillus spizizenii (strain DSM 15029 / JCM 12233 / NBRC 101239 / NRRL B-23049 / TU-B-10)</name>
    <name type="common">Bacillus subtilis subsp. spizizenii</name>
    <dbReference type="NCBI Taxonomy" id="1052585"/>
    <lineage>
        <taxon>Bacteria</taxon>
        <taxon>Bacillati</taxon>
        <taxon>Bacillota</taxon>
        <taxon>Bacilli</taxon>
        <taxon>Bacillales</taxon>
        <taxon>Bacillaceae</taxon>
        <taxon>Bacillus</taxon>
    </lineage>
</organism>
<dbReference type="Proteomes" id="UP000002651">
    <property type="component" value="Chromosome"/>
</dbReference>
<dbReference type="HOGENOM" id="CLU_3132478_0_0_9"/>